<proteinExistence type="inferred from homology"/>
<evidence type="ECO:0000256" key="5">
    <source>
        <dbReference type="ARBA" id="ARBA00048204"/>
    </source>
</evidence>
<organism evidence="7">
    <name type="scientific">Thermogemmatispora argillosa</name>
    <dbReference type="NCBI Taxonomy" id="2045280"/>
    <lineage>
        <taxon>Bacteria</taxon>
        <taxon>Bacillati</taxon>
        <taxon>Chloroflexota</taxon>
        <taxon>Ktedonobacteria</taxon>
        <taxon>Thermogemmatisporales</taxon>
        <taxon>Thermogemmatisporaceae</taxon>
        <taxon>Thermogemmatispora</taxon>
    </lineage>
</organism>
<keyword evidence="1" id="KW-0378">Hydrolase</keyword>
<protein>
    <recommendedName>
        <fullName evidence="3">Queuosine 5'-phosphate N-glycosylase/hydrolase</fullName>
    </recommendedName>
    <alternativeName>
        <fullName evidence="4">Queuosine-nucleotide N-glycosylase/hydrolase</fullName>
    </alternativeName>
</protein>
<evidence type="ECO:0000256" key="3">
    <source>
        <dbReference type="ARBA" id="ARBA00035306"/>
    </source>
</evidence>
<evidence type="ECO:0000256" key="4">
    <source>
        <dbReference type="ARBA" id="ARBA00035393"/>
    </source>
</evidence>
<dbReference type="Pfam" id="PF10343">
    <property type="entry name" value="Q_salvage"/>
    <property type="match status" value="1"/>
</dbReference>
<name>A0A455SY70_9CHLR</name>
<dbReference type="GO" id="GO:0016787">
    <property type="term" value="F:hydrolase activity"/>
    <property type="evidence" value="ECO:0007669"/>
    <property type="project" value="UniProtKB-KW"/>
</dbReference>
<evidence type="ECO:0000256" key="1">
    <source>
        <dbReference type="ARBA" id="ARBA00022801"/>
    </source>
</evidence>
<evidence type="ECO:0000256" key="2">
    <source>
        <dbReference type="ARBA" id="ARBA00035119"/>
    </source>
</evidence>
<dbReference type="PANTHER" id="PTHR21314:SF0">
    <property type="entry name" value="QUEUOSINE 5'-PHOSPHATE N-GLYCOSYLASE_HYDROLASE"/>
    <property type="match status" value="1"/>
</dbReference>
<dbReference type="PANTHER" id="PTHR21314">
    <property type="entry name" value="QUEUOSINE 5'-PHOSPHATE N-GLYCOSYLASE_HYDROLASE-RELATED"/>
    <property type="match status" value="1"/>
</dbReference>
<reference evidence="7" key="1">
    <citation type="submission" date="2018-12" db="EMBL/GenBank/DDBJ databases">
        <title>Novel natural products biosynthetic potential of the class Ktedonobacteria.</title>
        <authorList>
            <person name="Zheng Y."/>
            <person name="Saitou A."/>
            <person name="Wang C.M."/>
            <person name="Toyoda A."/>
            <person name="Minakuchi Y."/>
            <person name="Sekiguchi Y."/>
            <person name="Ueda K."/>
            <person name="Takano H."/>
            <person name="Sakai Y."/>
            <person name="Yokota A."/>
            <person name="Yabe S."/>
        </authorList>
    </citation>
    <scope>NUCLEOTIDE SEQUENCE</scope>
    <source>
        <strain evidence="7">A3-2</strain>
    </source>
</reference>
<comment type="similarity">
    <text evidence="2">Belongs to the QNG1 protein family.</text>
</comment>
<accession>A0A455SY70</accession>
<gene>
    <name evidence="7" type="ORF">KTA_07250</name>
</gene>
<evidence type="ECO:0000313" key="7">
    <source>
        <dbReference type="EMBL" id="BBH92526.1"/>
    </source>
</evidence>
<dbReference type="EMBL" id="AP019377">
    <property type="protein sequence ID" value="BBH92526.1"/>
    <property type="molecule type" value="Genomic_DNA"/>
</dbReference>
<comment type="catalytic activity">
    <reaction evidence="5">
        <text>queuosine 5'-phosphate + H2O = queuine + D-ribose 5-phosphate</text>
        <dbReference type="Rhea" id="RHEA:75387"/>
        <dbReference type="ChEBI" id="CHEBI:15377"/>
        <dbReference type="ChEBI" id="CHEBI:17433"/>
        <dbReference type="ChEBI" id="CHEBI:78346"/>
        <dbReference type="ChEBI" id="CHEBI:194371"/>
    </reaction>
    <physiologicalReaction direction="left-to-right" evidence="5">
        <dbReference type="Rhea" id="RHEA:75388"/>
    </physiologicalReaction>
</comment>
<evidence type="ECO:0000256" key="6">
    <source>
        <dbReference type="SAM" id="MobiDB-lite"/>
    </source>
</evidence>
<dbReference type="InterPro" id="IPR019438">
    <property type="entry name" value="Q_salvage"/>
</dbReference>
<feature type="region of interest" description="Disordered" evidence="6">
    <location>
        <begin position="1"/>
        <end position="24"/>
    </location>
</feature>
<sequence length="361" mass="41651">MKHMDRWNQNLDQEEQLPSVGEDPLGVLSSTRRVVEEGEYVWINREQLQAFSERWPELLGQVAGPGAAPTSALSTASVLPAGYERYHFFDGSERSVNWILLLDALNFCFWPEKGQPRWSITYRGEQLSGYWAEAAALTRAVEEGRPVWDAAYLRDMSREELALIFRSEDGVEIPLFEERLSHVHEVGRVLVERFNGQFSQAVAQAAGSAVRLVQLLVEAFPSFRDVAHYRQREVRFLKRAQICVADLHALFRGQRWGAFSDLEQLTIFADYKLPQVLRHFGVLEYDPSLAERIDRQEPLPAGSEEEIEIRATTVWACELLRQALATRGLFLKAIEIDQQLWLLSQRLPDMRPYHRTRTIYY</sequence>
<dbReference type="GO" id="GO:0006400">
    <property type="term" value="P:tRNA modification"/>
    <property type="evidence" value="ECO:0007669"/>
    <property type="project" value="TreeGrafter"/>
</dbReference>
<dbReference type="AlphaFoldDB" id="A0A455SY70"/>